<evidence type="ECO:0000313" key="3">
    <source>
        <dbReference type="Proteomes" id="UP000588647"/>
    </source>
</evidence>
<evidence type="ECO:0000313" key="2">
    <source>
        <dbReference type="EMBL" id="MBB4003643.1"/>
    </source>
</evidence>
<proteinExistence type="predicted"/>
<accession>A0A7W6HEU8</accession>
<comment type="caution">
    <text evidence="2">The sequence shown here is derived from an EMBL/GenBank/DDBJ whole genome shotgun (WGS) entry which is preliminary data.</text>
</comment>
<dbReference type="AlphaFoldDB" id="A0A7W6HEU8"/>
<dbReference type="Proteomes" id="UP000588647">
    <property type="component" value="Unassembled WGS sequence"/>
</dbReference>
<keyword evidence="3" id="KW-1185">Reference proteome</keyword>
<sequence length="233" mass="25093">MTAARRVTIPAGHGKAVVLAAGQTVRLINTHGTQVVDCWAWNAADLSEHMSMEASRVWNQRLNPLVGDSFVTTRRRPILTLVEDTSPGIHDTFMAACDCHRYRLLGVEGYHRNCLDNMHEAVRDLGLEAPASILASFNIFMNIAVGADGRSLLTGPTPCRAGDYVSLRAEMDCVVAFSACPQDIVPIQGGGTNTPCDAHFVLLEDDFAFIPASSSWVPSRLSGTVSDLGGKPD</sequence>
<reference evidence="2 3" key="1">
    <citation type="submission" date="2020-08" db="EMBL/GenBank/DDBJ databases">
        <title>Genomic Encyclopedia of Type Strains, Phase IV (KMG-IV): sequencing the most valuable type-strain genomes for metagenomic binning, comparative biology and taxonomic classification.</title>
        <authorList>
            <person name="Goeker M."/>
        </authorList>
    </citation>
    <scope>NUCLEOTIDE SEQUENCE [LARGE SCALE GENOMIC DNA]</scope>
    <source>
        <strain evidence="2 3">DSM 103570</strain>
    </source>
</reference>
<gene>
    <name evidence="2" type="ORF">GGR03_002724</name>
</gene>
<name>A0A7W6HEU8_9HYPH</name>
<dbReference type="RefSeq" id="WP_183208814.1">
    <property type="nucleotide sequence ID" value="NZ_JAAAMM010000003.1"/>
</dbReference>
<organism evidence="2 3">
    <name type="scientific">Aurantimonas endophytica</name>
    <dbReference type="NCBI Taxonomy" id="1522175"/>
    <lineage>
        <taxon>Bacteria</taxon>
        <taxon>Pseudomonadati</taxon>
        <taxon>Pseudomonadota</taxon>
        <taxon>Alphaproteobacteria</taxon>
        <taxon>Hyphomicrobiales</taxon>
        <taxon>Aurantimonadaceae</taxon>
        <taxon>Aurantimonas</taxon>
    </lineage>
</organism>
<protein>
    <recommendedName>
        <fullName evidence="1">DUF1989 domain-containing protein</fullName>
    </recommendedName>
</protein>
<dbReference type="EMBL" id="JACIEM010000003">
    <property type="protein sequence ID" value="MBB4003643.1"/>
    <property type="molecule type" value="Genomic_DNA"/>
</dbReference>
<dbReference type="PANTHER" id="PTHR31527">
    <property type="entry name" value="RE64534P"/>
    <property type="match status" value="1"/>
</dbReference>
<dbReference type="InterPro" id="IPR018959">
    <property type="entry name" value="DUF1989"/>
</dbReference>
<feature type="domain" description="DUF1989" evidence="1">
    <location>
        <begin position="8"/>
        <end position="174"/>
    </location>
</feature>
<dbReference type="Pfam" id="PF09347">
    <property type="entry name" value="DUF1989"/>
    <property type="match status" value="1"/>
</dbReference>
<dbReference type="PANTHER" id="PTHR31527:SF0">
    <property type="entry name" value="RE64534P"/>
    <property type="match status" value="1"/>
</dbReference>
<evidence type="ECO:0000259" key="1">
    <source>
        <dbReference type="Pfam" id="PF09347"/>
    </source>
</evidence>